<evidence type="ECO:0000313" key="1">
    <source>
        <dbReference type="Proteomes" id="UP000235220"/>
    </source>
</evidence>
<name>A0A2I4EXG7_JUGRE</name>
<dbReference type="AlphaFoldDB" id="A0A2I4EXG7"/>
<dbReference type="Gramene" id="Jr01_24010_p1">
    <property type="protein sequence ID" value="cds.Jr01_24010_p1"/>
    <property type="gene ID" value="Jr01_24010"/>
</dbReference>
<keyword evidence="1" id="KW-1185">Reference proteome</keyword>
<dbReference type="Proteomes" id="UP000235220">
    <property type="component" value="Chromosome 1"/>
</dbReference>
<dbReference type="PANTHER" id="PTHR33710:SF79">
    <property type="entry name" value="OS06G0205337 PROTEIN"/>
    <property type="match status" value="1"/>
</dbReference>
<proteinExistence type="predicted"/>
<dbReference type="OrthoDB" id="1935929at2759"/>
<dbReference type="KEGG" id="jre:108993569"/>
<organism evidence="1 2">
    <name type="scientific">Juglans regia</name>
    <name type="common">English walnut</name>
    <dbReference type="NCBI Taxonomy" id="51240"/>
    <lineage>
        <taxon>Eukaryota</taxon>
        <taxon>Viridiplantae</taxon>
        <taxon>Streptophyta</taxon>
        <taxon>Embryophyta</taxon>
        <taxon>Tracheophyta</taxon>
        <taxon>Spermatophyta</taxon>
        <taxon>Magnoliopsida</taxon>
        <taxon>eudicotyledons</taxon>
        <taxon>Gunneridae</taxon>
        <taxon>Pentapetalae</taxon>
        <taxon>rosids</taxon>
        <taxon>fabids</taxon>
        <taxon>Fagales</taxon>
        <taxon>Juglandaceae</taxon>
        <taxon>Juglans</taxon>
    </lineage>
</organism>
<dbReference type="SUPFAM" id="SSF56219">
    <property type="entry name" value="DNase I-like"/>
    <property type="match status" value="1"/>
</dbReference>
<sequence>MENFRCAIEDSDVNEIPFDGDYFTWSDRREGSQFVKEKLDKALGNLSWFNSFADCSITTLSAQSSDHCPILLNIAPHLAPDMKTQSSFQYEAKWDSRDDCASLIKQAWDTNPSQDSKLQETTIGLIKCKEQLQQWSRNTFKNQKKLITSKLNKLK</sequence>
<dbReference type="PANTHER" id="PTHR33710">
    <property type="entry name" value="BNAC02G09200D PROTEIN"/>
    <property type="match status" value="1"/>
</dbReference>
<dbReference type="RefSeq" id="XP_018824087.1">
    <property type="nucleotide sequence ID" value="XM_018968542.1"/>
</dbReference>
<evidence type="ECO:0000313" key="2">
    <source>
        <dbReference type="RefSeq" id="XP_018824087.1"/>
    </source>
</evidence>
<gene>
    <name evidence="2" type="primary">LOC108993569</name>
</gene>
<accession>A0A2I4EXG7</accession>
<dbReference type="Gene3D" id="3.60.10.10">
    <property type="entry name" value="Endonuclease/exonuclease/phosphatase"/>
    <property type="match status" value="1"/>
</dbReference>
<protein>
    <submittedName>
        <fullName evidence="2">Uncharacterized protein LOC108993569</fullName>
    </submittedName>
</protein>
<dbReference type="InterPro" id="IPR036691">
    <property type="entry name" value="Endo/exonu/phosph_ase_sf"/>
</dbReference>
<reference evidence="2" key="1">
    <citation type="submission" date="2025-08" db="UniProtKB">
        <authorList>
            <consortium name="RefSeq"/>
        </authorList>
    </citation>
    <scope>IDENTIFICATION</scope>
    <source>
        <tissue evidence="2">Leaves</tissue>
    </source>
</reference>
<dbReference type="GeneID" id="108993569"/>